<keyword evidence="3 6" id="KW-0067">ATP-binding</keyword>
<dbReference type="PROSITE" id="PS50893">
    <property type="entry name" value="ABC_TRANSPORTER_2"/>
    <property type="match status" value="1"/>
</dbReference>
<dbReference type="SUPFAM" id="SSF52540">
    <property type="entry name" value="P-loop containing nucleoside triphosphate hydrolases"/>
    <property type="match status" value="1"/>
</dbReference>
<dbReference type="InterPro" id="IPR050093">
    <property type="entry name" value="ABC_SmlMolc_Importer"/>
</dbReference>
<feature type="domain" description="ABC transporter" evidence="5">
    <location>
        <begin position="25"/>
        <end position="261"/>
    </location>
</feature>
<proteinExistence type="predicted"/>
<dbReference type="GO" id="GO:0005524">
    <property type="term" value="F:ATP binding"/>
    <property type="evidence" value="ECO:0007669"/>
    <property type="project" value="UniProtKB-KW"/>
</dbReference>
<dbReference type="PROSITE" id="PS00211">
    <property type="entry name" value="ABC_TRANSPORTER_1"/>
    <property type="match status" value="1"/>
</dbReference>
<dbReference type="EMBL" id="JACZDF010000003">
    <property type="protein sequence ID" value="MBD9699437.1"/>
    <property type="molecule type" value="Genomic_DNA"/>
</dbReference>
<gene>
    <name evidence="6" type="ORF">IGS67_08030</name>
</gene>
<dbReference type="InterPro" id="IPR003593">
    <property type="entry name" value="AAA+_ATPase"/>
</dbReference>
<accession>A0ABR9DQP4</accession>
<dbReference type="Proteomes" id="UP000642107">
    <property type="component" value="Unassembled WGS sequence"/>
</dbReference>
<protein>
    <submittedName>
        <fullName evidence="6">ATP-binding cassette domain-containing protein</fullName>
    </submittedName>
</protein>
<dbReference type="Pfam" id="PF00005">
    <property type="entry name" value="ABC_tran"/>
    <property type="match status" value="1"/>
</dbReference>
<evidence type="ECO:0000256" key="3">
    <source>
        <dbReference type="ARBA" id="ARBA00022840"/>
    </source>
</evidence>
<comment type="caution">
    <text evidence="6">The sequence shown here is derived from an EMBL/GenBank/DDBJ whole genome shotgun (WGS) entry which is preliminary data.</text>
</comment>
<name>A0ABR9DQP4_9MICO</name>
<feature type="region of interest" description="Disordered" evidence="4">
    <location>
        <begin position="237"/>
        <end position="261"/>
    </location>
</feature>
<evidence type="ECO:0000256" key="4">
    <source>
        <dbReference type="SAM" id="MobiDB-lite"/>
    </source>
</evidence>
<feature type="region of interest" description="Disordered" evidence="4">
    <location>
        <begin position="1"/>
        <end position="29"/>
    </location>
</feature>
<evidence type="ECO:0000313" key="7">
    <source>
        <dbReference type="Proteomes" id="UP000642107"/>
    </source>
</evidence>
<dbReference type="PANTHER" id="PTHR42781">
    <property type="entry name" value="SPERMIDINE/PUTRESCINE IMPORT ATP-BINDING PROTEIN POTA"/>
    <property type="match status" value="1"/>
</dbReference>
<reference evidence="6 7" key="1">
    <citation type="submission" date="2020-09" db="EMBL/GenBank/DDBJ databases">
        <title>Flavimobilis rhizosphaerae sp. nov., isolated from rhizosphere soil of Spartina alterniflora.</title>
        <authorList>
            <person name="Hanqin C."/>
        </authorList>
    </citation>
    <scope>NUCLEOTIDE SEQUENCE [LARGE SCALE GENOMIC DNA]</scope>
    <source>
        <strain evidence="6 7">GY 10621</strain>
    </source>
</reference>
<dbReference type="RefSeq" id="WP_192279457.1">
    <property type="nucleotide sequence ID" value="NZ_JACZDF010000003.1"/>
</dbReference>
<dbReference type="InterPro" id="IPR003439">
    <property type="entry name" value="ABC_transporter-like_ATP-bd"/>
</dbReference>
<dbReference type="SMART" id="SM00382">
    <property type="entry name" value="AAA"/>
    <property type="match status" value="1"/>
</dbReference>
<dbReference type="InterPro" id="IPR017871">
    <property type="entry name" value="ABC_transporter-like_CS"/>
</dbReference>
<dbReference type="InterPro" id="IPR027417">
    <property type="entry name" value="P-loop_NTPase"/>
</dbReference>
<dbReference type="PANTHER" id="PTHR42781:SF4">
    <property type="entry name" value="SPERMIDINE_PUTRESCINE IMPORT ATP-BINDING PROTEIN POTA"/>
    <property type="match status" value="1"/>
</dbReference>
<keyword evidence="2" id="KW-0547">Nucleotide-binding</keyword>
<sequence length="261" mass="27037">MTRPGPGVGAAGGRTADGRVGPGTTTLPDGLRAHVVAQRGRLRLDVSLDVAPGEVLCVVGPNGSGKSTLLWALAGLVPLSGGTVTLGGTVLDDARQHVPAAGRHVGLVPQSHVLFTHLSVLENVAFGLRARGVRPGVARARATDAVARVGLTDHAHDRADRLSGGQSQRVALARALVVEPRLLLLDEPFAALDAAVRPLLHDVVRDVVRRGIPTVLVTHDATEAAALGTRTLHLADGRATHGGESGHEARSERADDGWRPV</sequence>
<organism evidence="6 7">
    <name type="scientific">Flavimobilis rhizosphaerae</name>
    <dbReference type="NCBI Taxonomy" id="2775421"/>
    <lineage>
        <taxon>Bacteria</taxon>
        <taxon>Bacillati</taxon>
        <taxon>Actinomycetota</taxon>
        <taxon>Actinomycetes</taxon>
        <taxon>Micrococcales</taxon>
        <taxon>Jonesiaceae</taxon>
        <taxon>Flavimobilis</taxon>
    </lineage>
</organism>
<keyword evidence="7" id="KW-1185">Reference proteome</keyword>
<evidence type="ECO:0000256" key="1">
    <source>
        <dbReference type="ARBA" id="ARBA00022448"/>
    </source>
</evidence>
<dbReference type="Gene3D" id="3.40.50.300">
    <property type="entry name" value="P-loop containing nucleotide triphosphate hydrolases"/>
    <property type="match status" value="1"/>
</dbReference>
<evidence type="ECO:0000259" key="5">
    <source>
        <dbReference type="PROSITE" id="PS50893"/>
    </source>
</evidence>
<keyword evidence="1" id="KW-0813">Transport</keyword>
<feature type="compositionally biased region" description="Gly residues" evidence="4">
    <location>
        <begin position="1"/>
        <end position="12"/>
    </location>
</feature>
<evidence type="ECO:0000313" key="6">
    <source>
        <dbReference type="EMBL" id="MBD9699437.1"/>
    </source>
</evidence>
<evidence type="ECO:0000256" key="2">
    <source>
        <dbReference type="ARBA" id="ARBA00022741"/>
    </source>
</evidence>